<comment type="caution">
    <text evidence="2">The sequence shown here is derived from an EMBL/GenBank/DDBJ whole genome shotgun (WGS) entry which is preliminary data.</text>
</comment>
<accession>A0ABR7EEJ0</accession>
<evidence type="ECO:0000313" key="2">
    <source>
        <dbReference type="EMBL" id="MBC5648180.1"/>
    </source>
</evidence>
<protein>
    <submittedName>
        <fullName evidence="2">DUF3991 domain-containing protein</fullName>
    </submittedName>
</protein>
<sequence>MEEKTSIREKLSHLSQPPIGLRNYTELAGEMENISRKEVERHTRRPKMLALPDKNKDCNQATVFLKEHGIDGTVIKYLADQGYLYEDVQGNCIFVGYDDDAPKYGMLYWTENKKMAGIELPGSHKFVSWPIPAGEPSELLQVYEYPIAAMLKMTREKAAGSSWTAKHHLAVGGFYIEPVYYYTKSHPEITTIIFCYGDDIAGQSIAERHIKAFHSRGYTCSIESIKNDNA</sequence>
<feature type="domain" description="DUF3991" evidence="1">
    <location>
        <begin position="68"/>
        <end position="100"/>
    </location>
</feature>
<gene>
    <name evidence="2" type="ORF">H8S18_07505</name>
</gene>
<name>A0ABR7EEJ0_9FIRM</name>
<proteinExistence type="predicted"/>
<evidence type="ECO:0000313" key="3">
    <source>
        <dbReference type="Proteomes" id="UP000606889"/>
    </source>
</evidence>
<dbReference type="EMBL" id="JACOON010000003">
    <property type="protein sequence ID" value="MBC5648180.1"/>
    <property type="molecule type" value="Genomic_DNA"/>
</dbReference>
<reference evidence="2 3" key="1">
    <citation type="submission" date="2020-08" db="EMBL/GenBank/DDBJ databases">
        <title>Genome public.</title>
        <authorList>
            <person name="Liu C."/>
            <person name="Sun Q."/>
        </authorList>
    </citation>
    <scope>NUCLEOTIDE SEQUENCE [LARGE SCALE GENOMIC DNA]</scope>
    <source>
        <strain evidence="2 3">NSJ-35</strain>
    </source>
</reference>
<dbReference type="Pfam" id="PF13154">
    <property type="entry name" value="DUF3991"/>
    <property type="match status" value="1"/>
</dbReference>
<keyword evidence="3" id="KW-1185">Reference proteome</keyword>
<dbReference type="InterPro" id="IPR025054">
    <property type="entry name" value="DUF3991"/>
</dbReference>
<dbReference type="Proteomes" id="UP000606889">
    <property type="component" value="Unassembled WGS sequence"/>
</dbReference>
<dbReference type="RefSeq" id="WP_186857681.1">
    <property type="nucleotide sequence ID" value="NZ_JACOON010000003.1"/>
</dbReference>
<evidence type="ECO:0000259" key="1">
    <source>
        <dbReference type="Pfam" id="PF13154"/>
    </source>
</evidence>
<organism evidence="2 3">
    <name type="scientific">Christensenella tenuis</name>
    <dbReference type="NCBI Taxonomy" id="2763033"/>
    <lineage>
        <taxon>Bacteria</taxon>
        <taxon>Bacillati</taxon>
        <taxon>Bacillota</taxon>
        <taxon>Clostridia</taxon>
        <taxon>Christensenellales</taxon>
        <taxon>Christensenellaceae</taxon>
        <taxon>Christensenella</taxon>
    </lineage>
</organism>